<comment type="caution">
    <text evidence="2">The sequence shown here is derived from an EMBL/GenBank/DDBJ whole genome shotgun (WGS) entry which is preliminary data.</text>
</comment>
<dbReference type="PIRSF" id="PIRSF033239">
    <property type="entry name" value="ExoD"/>
    <property type="match status" value="1"/>
</dbReference>
<accession>A0A0F5FSZ4</accession>
<dbReference type="Pfam" id="PF06055">
    <property type="entry name" value="ExoD"/>
    <property type="match status" value="1"/>
</dbReference>
<dbReference type="InterPro" id="IPR010331">
    <property type="entry name" value="ExoD"/>
</dbReference>
<dbReference type="PANTHER" id="PTHR41795:SF1">
    <property type="entry name" value="EXOPOLYSACCHARIDE SYNTHESIS PROTEIN"/>
    <property type="match status" value="1"/>
</dbReference>
<proteinExistence type="predicted"/>
<keyword evidence="1" id="KW-0812">Transmembrane</keyword>
<feature type="transmembrane region" description="Helical" evidence="1">
    <location>
        <begin position="67"/>
        <end position="85"/>
    </location>
</feature>
<reference evidence="2 3" key="1">
    <citation type="submission" date="2015-03" db="EMBL/GenBank/DDBJ databases">
        <authorList>
            <person name="Hassan Y.I."/>
            <person name="Lepp D."/>
            <person name="Li X.-Z."/>
            <person name="Zhou T."/>
        </authorList>
    </citation>
    <scope>NUCLEOTIDE SEQUENCE [LARGE SCALE GENOMIC DNA]</scope>
    <source>
        <strain evidence="2 3">BD-c194</strain>
    </source>
</reference>
<dbReference type="PANTHER" id="PTHR41795">
    <property type="entry name" value="EXOPOLYSACCHARIDE SYNTHESIS PROTEIN"/>
    <property type="match status" value="1"/>
</dbReference>
<sequence>MTAPTAPVTRYTNRIVAVLRRVAADTDASHLTFDRLIEAMGQHAHRLLILMLTLLNMIPGPPGFGGTVAWTTFAVALAMVLNRPIRLPGIIGRRRLPLRPLLKASEQVARVTAIIARFSRPRMRWLTGAAATVPYGIFAMVISVGMTIPIPFVNAVPNVGLCVLAFSMLNRDGVGAVLGTIICLAGLVIEALLIFGVVNLGMAAVDAIT</sequence>
<protein>
    <recommendedName>
        <fullName evidence="4">Exopolysaccharide biosynthesis protein</fullName>
    </recommendedName>
</protein>
<dbReference type="RefSeq" id="WP_046108357.1">
    <property type="nucleotide sequence ID" value="NZ_JZEX01000097.1"/>
</dbReference>
<keyword evidence="1" id="KW-1133">Transmembrane helix</keyword>
<dbReference type="EMBL" id="JZEX01000097">
    <property type="protein sequence ID" value="KKB11991.1"/>
    <property type="molecule type" value="Genomic_DNA"/>
</dbReference>
<dbReference type="STRING" id="443610.VE25_09375"/>
<feature type="transmembrane region" description="Helical" evidence="1">
    <location>
        <begin position="125"/>
        <end position="146"/>
    </location>
</feature>
<evidence type="ECO:0000256" key="1">
    <source>
        <dbReference type="SAM" id="Phobius"/>
    </source>
</evidence>
<keyword evidence="3" id="KW-1185">Reference proteome</keyword>
<dbReference type="AlphaFoldDB" id="A0A0F5FSZ4"/>
<dbReference type="PATRIC" id="fig|443610.3.peg.38"/>
<evidence type="ECO:0000313" key="2">
    <source>
        <dbReference type="EMBL" id="KKB11991.1"/>
    </source>
</evidence>
<name>A0A0F5FSZ4_9HYPH</name>
<gene>
    <name evidence="2" type="ORF">VE25_09375</name>
</gene>
<organism evidence="2 3">
    <name type="scientific">Devosia geojensis</name>
    <dbReference type="NCBI Taxonomy" id="443610"/>
    <lineage>
        <taxon>Bacteria</taxon>
        <taxon>Pseudomonadati</taxon>
        <taxon>Pseudomonadota</taxon>
        <taxon>Alphaproteobacteria</taxon>
        <taxon>Hyphomicrobiales</taxon>
        <taxon>Devosiaceae</taxon>
        <taxon>Devosia</taxon>
    </lineage>
</organism>
<dbReference type="OrthoDB" id="7949130at2"/>
<evidence type="ECO:0008006" key="4">
    <source>
        <dbReference type="Google" id="ProtNLM"/>
    </source>
</evidence>
<feature type="transmembrane region" description="Helical" evidence="1">
    <location>
        <begin position="176"/>
        <end position="198"/>
    </location>
</feature>
<keyword evidence="1" id="KW-0472">Membrane</keyword>
<dbReference type="Proteomes" id="UP000033632">
    <property type="component" value="Unassembled WGS sequence"/>
</dbReference>
<evidence type="ECO:0000313" key="3">
    <source>
        <dbReference type="Proteomes" id="UP000033632"/>
    </source>
</evidence>